<evidence type="ECO:0000313" key="2">
    <source>
        <dbReference type="EMBL" id="HAG3556494.1"/>
    </source>
</evidence>
<proteinExistence type="predicted"/>
<organism evidence="2">
    <name type="scientific">Salmonella enterica</name>
    <name type="common">Salmonella choleraesuis</name>
    <dbReference type="NCBI Taxonomy" id="28901"/>
    <lineage>
        <taxon>Bacteria</taxon>
        <taxon>Pseudomonadati</taxon>
        <taxon>Pseudomonadota</taxon>
        <taxon>Gammaproteobacteria</taxon>
        <taxon>Enterobacterales</taxon>
        <taxon>Enterobacteriaceae</taxon>
        <taxon>Salmonella</taxon>
    </lineage>
</organism>
<protein>
    <submittedName>
        <fullName evidence="2">Type VI secretion protein</fullName>
    </submittedName>
</protein>
<dbReference type="Pfam" id="PF11319">
    <property type="entry name" value="VasI"/>
    <property type="match status" value="1"/>
</dbReference>
<dbReference type="AlphaFoldDB" id="A0A762HC21"/>
<reference evidence="2" key="1">
    <citation type="journal article" date="2018" name="Genome Biol.">
        <title>SKESA: strategic k-mer extension for scrupulous assemblies.</title>
        <authorList>
            <person name="Souvorov A."/>
            <person name="Agarwala R."/>
            <person name="Lipman D.J."/>
        </authorList>
    </citation>
    <scope>NUCLEOTIDE SEQUENCE</scope>
    <source>
        <strain evidence="2">MA.MC_08-1156</strain>
    </source>
</reference>
<gene>
    <name evidence="2" type="ORF">G8065_003852</name>
</gene>
<evidence type="ECO:0000256" key="1">
    <source>
        <dbReference type="SAM" id="SignalP"/>
    </source>
</evidence>
<sequence>MKGNGMKKIIIAMALCSSAVSTVYAAESVKVDINNDALMKCQSEAKSDARLACYDKILPPKAAEEAKPVVGVGKWQVSTKTSPVDDSENVYVSLSANDSFRSNFGGSITPDLYITCREKKTELFINWDTYLGLNETQMLSRLDKQKAKTKTWDISSDTKAVFYRGNVIEFVKSLSQANVMFTQIMPYNESPVSATFDLAGLSEALKPLQKACGWK</sequence>
<reference evidence="2" key="2">
    <citation type="submission" date="2020-02" db="EMBL/GenBank/DDBJ databases">
        <authorList>
            <consortium name="NCBI Pathogen Detection Project"/>
        </authorList>
    </citation>
    <scope>NUCLEOTIDE SEQUENCE</scope>
    <source>
        <strain evidence="2">MA.MC_08-1156</strain>
    </source>
</reference>
<comment type="caution">
    <text evidence="2">The sequence shown here is derived from an EMBL/GenBank/DDBJ whole genome shotgun (WGS) entry which is preliminary data.</text>
</comment>
<feature type="chain" id="PRO_5028391895" evidence="1">
    <location>
        <begin position="26"/>
        <end position="215"/>
    </location>
</feature>
<keyword evidence="1" id="KW-0732">Signal</keyword>
<feature type="signal peptide" evidence="1">
    <location>
        <begin position="1"/>
        <end position="25"/>
    </location>
</feature>
<dbReference type="EMBL" id="DAAYCB010000010">
    <property type="protein sequence ID" value="HAG3556494.1"/>
    <property type="molecule type" value="Genomic_DNA"/>
</dbReference>
<name>A0A762HC21_SALER</name>
<accession>A0A762HC21</accession>
<dbReference type="InterPro" id="IPR017738">
    <property type="entry name" value="T6SS-assoc_VCA0118"/>
</dbReference>